<keyword evidence="8" id="KW-0223">Dioxygenase</keyword>
<dbReference type="GO" id="GO:0051537">
    <property type="term" value="F:2 iron, 2 sulfur cluster binding"/>
    <property type="evidence" value="ECO:0007669"/>
    <property type="project" value="UniProtKB-KW"/>
</dbReference>
<dbReference type="EMBL" id="FNOJ01000026">
    <property type="protein sequence ID" value="SDW98479.1"/>
    <property type="molecule type" value="Genomic_DNA"/>
</dbReference>
<evidence type="ECO:0000256" key="5">
    <source>
        <dbReference type="ARBA" id="ARBA00023014"/>
    </source>
</evidence>
<keyword evidence="9" id="KW-1185">Reference proteome</keyword>
<dbReference type="GO" id="GO:0016705">
    <property type="term" value="F:oxidoreductase activity, acting on paired donors, with incorporation or reduction of molecular oxygen"/>
    <property type="evidence" value="ECO:0007669"/>
    <property type="project" value="UniProtKB-ARBA"/>
</dbReference>
<keyword evidence="4" id="KW-0408">Iron</keyword>
<dbReference type="GO" id="GO:0004497">
    <property type="term" value="F:monooxygenase activity"/>
    <property type="evidence" value="ECO:0007669"/>
    <property type="project" value="UniProtKB-ARBA"/>
</dbReference>
<dbReference type="PANTHER" id="PTHR21266">
    <property type="entry name" value="IRON-SULFUR DOMAIN CONTAINING PROTEIN"/>
    <property type="match status" value="1"/>
</dbReference>
<feature type="domain" description="Rieske" evidence="6">
    <location>
        <begin position="6"/>
        <end position="110"/>
    </location>
</feature>
<reference evidence="7" key="3">
    <citation type="submission" date="2023-02" db="EMBL/GenBank/DDBJ databases">
        <title>Proposal of a novel subspecies: Alicyclobacillus hesperidum subspecies aegle.</title>
        <authorList>
            <person name="Goto K."/>
            <person name="Fujii T."/>
            <person name="Yasui K."/>
            <person name="Mochida K."/>
            <person name="Kato-Tanaka Y."/>
            <person name="Morohoshi S."/>
            <person name="An S.Y."/>
            <person name="Kasai H."/>
            <person name="Yokota A."/>
        </authorList>
    </citation>
    <scope>NUCLEOTIDE SEQUENCE</scope>
    <source>
        <strain evidence="7">DSM 12766</strain>
    </source>
</reference>
<sequence>MIRNAWYAVLTVDEVSARPTKVRLLNRDLVVFMDQTGHLRAVHAYCPHRGCDLSLGSIVDNLLTCPYHGWKFDKDGVCRHIPANHKGGSIPRSARLQTFTARKAAGLVWVSLAAPDCAASIPGPAAAPELSDPTWHWLSFHTVWKANMCRVAESVLDISHLPFVHPETTGEDVSPIVDGPEYVMHEKNIRIYPRPFTHPMEPPNPDRLADDNDLRTEIEMWFPNQWIIRTPIGLERRMSTYLTFTPIDAETTVIWGQIGRNFDSDSDFLDVFHLEHTQFVMHQDQMIVESLRPVLPPKLKEEAHVPSDAPAIRYRHLWLQAIAQEAAT</sequence>
<evidence type="ECO:0000256" key="4">
    <source>
        <dbReference type="ARBA" id="ARBA00023004"/>
    </source>
</evidence>
<keyword evidence="5" id="KW-0411">Iron-sulfur</keyword>
<keyword evidence="3" id="KW-0560">Oxidoreductase</keyword>
<dbReference type="Gene3D" id="3.90.380.10">
    <property type="entry name" value="Naphthalene 1,2-dioxygenase Alpha Subunit, Chain A, domain 1"/>
    <property type="match status" value="1"/>
</dbReference>
<reference evidence="9" key="2">
    <citation type="submission" date="2016-10" db="EMBL/GenBank/DDBJ databases">
        <authorList>
            <person name="Varghese N."/>
        </authorList>
    </citation>
    <scope>NUCLEOTIDE SEQUENCE [LARGE SCALE GENOMIC DNA]</scope>
    <source>
        <strain evidence="9">DSM 12489</strain>
    </source>
</reference>
<evidence type="ECO:0000256" key="3">
    <source>
        <dbReference type="ARBA" id="ARBA00023002"/>
    </source>
</evidence>
<dbReference type="Pfam" id="PF00355">
    <property type="entry name" value="Rieske"/>
    <property type="match status" value="1"/>
</dbReference>
<dbReference type="Proteomes" id="UP000182589">
    <property type="component" value="Unassembled WGS sequence"/>
</dbReference>
<keyword evidence="1" id="KW-0001">2Fe-2S</keyword>
<dbReference type="STRING" id="89784.SAMN04489725_12613"/>
<evidence type="ECO:0000313" key="7">
    <source>
        <dbReference type="EMBL" id="GLV14451.1"/>
    </source>
</evidence>
<accession>A0A1H2Y1M5</accession>
<proteinExistence type="predicted"/>
<evidence type="ECO:0000313" key="9">
    <source>
        <dbReference type="Proteomes" id="UP000182589"/>
    </source>
</evidence>
<dbReference type="AlphaFoldDB" id="A0A1H2Y1M5"/>
<evidence type="ECO:0000256" key="2">
    <source>
        <dbReference type="ARBA" id="ARBA00022723"/>
    </source>
</evidence>
<organism evidence="8 9">
    <name type="scientific">Alicyclobacillus hesperidum</name>
    <dbReference type="NCBI Taxonomy" id="89784"/>
    <lineage>
        <taxon>Bacteria</taxon>
        <taxon>Bacillati</taxon>
        <taxon>Bacillota</taxon>
        <taxon>Bacilli</taxon>
        <taxon>Bacillales</taxon>
        <taxon>Alicyclobacillaceae</taxon>
        <taxon>Alicyclobacillus</taxon>
    </lineage>
</organism>
<dbReference type="InterPro" id="IPR036922">
    <property type="entry name" value="Rieske_2Fe-2S_sf"/>
</dbReference>
<keyword evidence="2" id="KW-0479">Metal-binding</keyword>
<dbReference type="Gene3D" id="2.102.10.10">
    <property type="entry name" value="Rieske [2Fe-2S] iron-sulphur domain"/>
    <property type="match status" value="1"/>
</dbReference>
<dbReference type="InterPro" id="IPR050584">
    <property type="entry name" value="Cholesterol_7-desaturase"/>
</dbReference>
<evidence type="ECO:0000313" key="8">
    <source>
        <dbReference type="EMBL" id="SDW98479.1"/>
    </source>
</evidence>
<evidence type="ECO:0000259" key="6">
    <source>
        <dbReference type="PROSITE" id="PS51296"/>
    </source>
</evidence>
<dbReference type="EMBL" id="BSRA01000012">
    <property type="protein sequence ID" value="GLV14451.1"/>
    <property type="molecule type" value="Genomic_DNA"/>
</dbReference>
<dbReference type="PANTHER" id="PTHR21266:SF59">
    <property type="entry name" value="BLR4922 PROTEIN"/>
    <property type="match status" value="1"/>
</dbReference>
<dbReference type="Proteomes" id="UP001157137">
    <property type="component" value="Unassembled WGS sequence"/>
</dbReference>
<dbReference type="InterPro" id="IPR044043">
    <property type="entry name" value="VanA_C_cat"/>
</dbReference>
<dbReference type="SUPFAM" id="SSF55961">
    <property type="entry name" value="Bet v1-like"/>
    <property type="match status" value="1"/>
</dbReference>
<gene>
    <name evidence="7" type="ORF">Heshes_21350</name>
    <name evidence="8" type="ORF">SAMN04489725_12613</name>
</gene>
<dbReference type="InterPro" id="IPR017941">
    <property type="entry name" value="Rieske_2Fe-2S"/>
</dbReference>
<dbReference type="RefSeq" id="WP_040289170.1">
    <property type="nucleotide sequence ID" value="NZ_BSRA01000012.1"/>
</dbReference>
<protein>
    <submittedName>
        <fullName evidence="7">Oxidase</fullName>
    </submittedName>
    <submittedName>
        <fullName evidence="8">Phenylpropionate dioxygenase, large terminal subunit</fullName>
    </submittedName>
</protein>
<reference evidence="8" key="1">
    <citation type="submission" date="2016-10" db="EMBL/GenBank/DDBJ databases">
        <authorList>
            <person name="de Groot N.N."/>
        </authorList>
    </citation>
    <scope>NUCLEOTIDE SEQUENCE [LARGE SCALE GENOMIC DNA]</scope>
    <source>
        <strain evidence="8">DSM 12489</strain>
    </source>
</reference>
<dbReference type="GO" id="GO:0046872">
    <property type="term" value="F:metal ion binding"/>
    <property type="evidence" value="ECO:0007669"/>
    <property type="project" value="UniProtKB-KW"/>
</dbReference>
<dbReference type="PROSITE" id="PS51296">
    <property type="entry name" value="RIESKE"/>
    <property type="match status" value="1"/>
</dbReference>
<dbReference type="GO" id="GO:0051213">
    <property type="term" value="F:dioxygenase activity"/>
    <property type="evidence" value="ECO:0007669"/>
    <property type="project" value="UniProtKB-KW"/>
</dbReference>
<evidence type="ECO:0000256" key="1">
    <source>
        <dbReference type="ARBA" id="ARBA00022714"/>
    </source>
</evidence>
<name>A0A1H2Y1M5_9BACL</name>
<dbReference type="SUPFAM" id="SSF50022">
    <property type="entry name" value="ISP domain"/>
    <property type="match status" value="1"/>
</dbReference>
<dbReference type="Pfam" id="PF19112">
    <property type="entry name" value="VanA_C"/>
    <property type="match status" value="1"/>
</dbReference>